<keyword evidence="2" id="KW-0067">ATP-binding</keyword>
<evidence type="ECO:0000256" key="2">
    <source>
        <dbReference type="ARBA" id="ARBA00022840"/>
    </source>
</evidence>
<dbReference type="Gene3D" id="3.10.330.10">
    <property type="match status" value="1"/>
</dbReference>
<dbReference type="Pfam" id="PF02933">
    <property type="entry name" value="CDC48_2"/>
    <property type="match status" value="1"/>
</dbReference>
<dbReference type="InterPro" id="IPR004201">
    <property type="entry name" value="Cdc48_dom2"/>
</dbReference>
<evidence type="ECO:0000313" key="4">
    <source>
        <dbReference type="EMBL" id="VDN41853.1"/>
    </source>
</evidence>
<reference evidence="4 5" key="2">
    <citation type="submission" date="2018-11" db="EMBL/GenBank/DDBJ databases">
        <authorList>
            <consortium name="Pathogen Informatics"/>
        </authorList>
    </citation>
    <scope>NUCLEOTIDE SEQUENCE [LARGE SCALE GENOMIC DNA]</scope>
</reference>
<dbReference type="Proteomes" id="UP000271098">
    <property type="component" value="Unassembled WGS sequence"/>
</dbReference>
<dbReference type="EMBL" id="UYRT01098704">
    <property type="protein sequence ID" value="VDN41853.1"/>
    <property type="molecule type" value="Genomic_DNA"/>
</dbReference>
<accession>A0A183ERX1</accession>
<dbReference type="AlphaFoldDB" id="A0A183ERX1"/>
<dbReference type="InterPro" id="IPR027417">
    <property type="entry name" value="P-loop_NTPase"/>
</dbReference>
<keyword evidence="1" id="KW-0547">Nucleotide-binding</keyword>
<name>A0A183ERX1_9BILA</name>
<sequence length="115" mass="13167">MRNVEFKVVETDPSPSCIVAPETVIHCEGEPIKREEEEENMADVGYDDIGGVRKQLAQIKEMVELPLRHPQLFKSIGIKVPSRIVSVFSQNFGSSRFITTDCMKYIRLIYSYIML</sequence>
<reference evidence="6" key="1">
    <citation type="submission" date="2016-06" db="UniProtKB">
        <authorList>
            <consortium name="WormBaseParasite"/>
        </authorList>
    </citation>
    <scope>IDENTIFICATION</scope>
</reference>
<dbReference type="SUPFAM" id="SSF54585">
    <property type="entry name" value="Cdc48 domain 2-like"/>
    <property type="match status" value="1"/>
</dbReference>
<dbReference type="InterPro" id="IPR029067">
    <property type="entry name" value="CDC48_domain_2-like_sf"/>
</dbReference>
<proteinExistence type="predicted"/>
<dbReference type="OrthoDB" id="27435at2759"/>
<dbReference type="GO" id="GO:0005524">
    <property type="term" value="F:ATP binding"/>
    <property type="evidence" value="ECO:0007669"/>
    <property type="project" value="UniProtKB-KW"/>
</dbReference>
<evidence type="ECO:0000313" key="5">
    <source>
        <dbReference type="Proteomes" id="UP000271098"/>
    </source>
</evidence>
<feature type="domain" description="CDC48" evidence="3">
    <location>
        <begin position="2"/>
        <end position="33"/>
    </location>
</feature>
<evidence type="ECO:0000259" key="3">
    <source>
        <dbReference type="Pfam" id="PF02933"/>
    </source>
</evidence>
<organism evidence="6">
    <name type="scientific">Gongylonema pulchrum</name>
    <dbReference type="NCBI Taxonomy" id="637853"/>
    <lineage>
        <taxon>Eukaryota</taxon>
        <taxon>Metazoa</taxon>
        <taxon>Ecdysozoa</taxon>
        <taxon>Nematoda</taxon>
        <taxon>Chromadorea</taxon>
        <taxon>Rhabditida</taxon>
        <taxon>Spirurina</taxon>
        <taxon>Spiruromorpha</taxon>
        <taxon>Spiruroidea</taxon>
        <taxon>Gongylonematidae</taxon>
        <taxon>Gongylonema</taxon>
    </lineage>
</organism>
<evidence type="ECO:0000313" key="6">
    <source>
        <dbReference type="WBParaSite" id="GPUH_0002374201-mRNA-1"/>
    </source>
</evidence>
<evidence type="ECO:0000256" key="1">
    <source>
        <dbReference type="ARBA" id="ARBA00022741"/>
    </source>
</evidence>
<dbReference type="WBParaSite" id="GPUH_0002374201-mRNA-1">
    <property type="protein sequence ID" value="GPUH_0002374201-mRNA-1"/>
    <property type="gene ID" value="GPUH_0002374201"/>
</dbReference>
<dbReference type="Gene3D" id="3.40.50.300">
    <property type="entry name" value="P-loop containing nucleotide triphosphate hydrolases"/>
    <property type="match status" value="1"/>
</dbReference>
<protein>
    <recommendedName>
        <fullName evidence="3">CDC48 domain-containing protein</fullName>
    </recommendedName>
</protein>
<gene>
    <name evidence="4" type="ORF">GPUH_LOCUS23712</name>
</gene>
<keyword evidence="5" id="KW-1185">Reference proteome</keyword>